<dbReference type="Pfam" id="PF13895">
    <property type="entry name" value="Ig_2"/>
    <property type="match status" value="1"/>
</dbReference>
<dbReference type="InterPro" id="IPR036179">
    <property type="entry name" value="Ig-like_dom_sf"/>
</dbReference>
<gene>
    <name evidence="5" type="primary">Fcgr3</name>
    <name evidence="5" type="ORF">RHAINO_R16033</name>
</gene>
<dbReference type="GO" id="GO:0007166">
    <property type="term" value="P:cell surface receptor signaling pathway"/>
    <property type="evidence" value="ECO:0007669"/>
    <property type="project" value="TreeGrafter"/>
</dbReference>
<feature type="domain" description="Immunoglobulin" evidence="4">
    <location>
        <begin position="13"/>
        <end position="90"/>
    </location>
</feature>
<dbReference type="Proteomes" id="UP000583164">
    <property type="component" value="Unassembled WGS sequence"/>
</dbReference>
<dbReference type="SUPFAM" id="SSF48726">
    <property type="entry name" value="Immunoglobulin"/>
    <property type="match status" value="1"/>
</dbReference>
<organism evidence="5 6">
    <name type="scientific">Rhabdornis inornatus</name>
    <dbReference type="NCBI Taxonomy" id="237438"/>
    <lineage>
        <taxon>Eukaryota</taxon>
        <taxon>Metazoa</taxon>
        <taxon>Chordata</taxon>
        <taxon>Craniata</taxon>
        <taxon>Vertebrata</taxon>
        <taxon>Euteleostomi</taxon>
        <taxon>Archelosauria</taxon>
        <taxon>Archosauria</taxon>
        <taxon>Dinosauria</taxon>
        <taxon>Saurischia</taxon>
        <taxon>Theropoda</taxon>
        <taxon>Coelurosauria</taxon>
        <taxon>Aves</taxon>
        <taxon>Neognathae</taxon>
        <taxon>Neoaves</taxon>
        <taxon>Telluraves</taxon>
        <taxon>Australaves</taxon>
        <taxon>Passeriformes</taxon>
        <taxon>Rhabdornithidae</taxon>
        <taxon>Rhabdornis</taxon>
    </lineage>
</organism>
<keyword evidence="1" id="KW-0732">Signal</keyword>
<evidence type="ECO:0000256" key="2">
    <source>
        <dbReference type="ARBA" id="ARBA00023157"/>
    </source>
</evidence>
<dbReference type="SMART" id="SM00408">
    <property type="entry name" value="IGc2"/>
    <property type="match status" value="1"/>
</dbReference>
<dbReference type="OrthoDB" id="6151406at2759"/>
<reference evidence="5 6" key="1">
    <citation type="submission" date="2019-09" db="EMBL/GenBank/DDBJ databases">
        <title>Bird 10,000 Genomes (B10K) Project - Family phase.</title>
        <authorList>
            <person name="Zhang G."/>
        </authorList>
    </citation>
    <scope>NUCLEOTIDE SEQUENCE [LARGE SCALE GENOMIC DNA]</scope>
    <source>
        <strain evidence="5">B10K-DU-001-29</strain>
        <tissue evidence="5">Muscle</tissue>
    </source>
</reference>
<dbReference type="SMART" id="SM00409">
    <property type="entry name" value="IG"/>
    <property type="match status" value="1"/>
</dbReference>
<proteinExistence type="predicted"/>
<name>A0A7K9KM64_9PASS</name>
<evidence type="ECO:0000313" key="5">
    <source>
        <dbReference type="EMBL" id="NXH51300.1"/>
    </source>
</evidence>
<evidence type="ECO:0000259" key="4">
    <source>
        <dbReference type="SMART" id="SM00409"/>
    </source>
</evidence>
<dbReference type="GO" id="GO:0009897">
    <property type="term" value="C:external side of plasma membrane"/>
    <property type="evidence" value="ECO:0007669"/>
    <property type="project" value="TreeGrafter"/>
</dbReference>
<dbReference type="Gene3D" id="2.60.40.10">
    <property type="entry name" value="Immunoglobulins"/>
    <property type="match status" value="1"/>
</dbReference>
<keyword evidence="2" id="KW-1015">Disulfide bond</keyword>
<dbReference type="InterPro" id="IPR003598">
    <property type="entry name" value="Ig_sub2"/>
</dbReference>
<evidence type="ECO:0000313" key="6">
    <source>
        <dbReference type="Proteomes" id="UP000583164"/>
    </source>
</evidence>
<keyword evidence="6" id="KW-1185">Reference proteome</keyword>
<dbReference type="PANTHER" id="PTHR11481:SF64">
    <property type="entry name" value="FC RECEPTOR-LIKE PROTEIN 4"/>
    <property type="match status" value="1"/>
</dbReference>
<dbReference type="PANTHER" id="PTHR11481">
    <property type="entry name" value="IMMUNOGLOBULIN FC RECEPTOR"/>
    <property type="match status" value="1"/>
</dbReference>
<feature type="non-terminal residue" evidence="5">
    <location>
        <position position="98"/>
    </location>
</feature>
<sequence>GPPCPLDSLVLQVPAQALLEGDTVTLCCQGWQGLLVTSVSFYHNGKELVSLCDGTQLSLSPLQLHHRGHYHCRGQVKYPKWEQPVPVTVTVTVRVRSP</sequence>
<evidence type="ECO:0000259" key="3">
    <source>
        <dbReference type="SMART" id="SM00408"/>
    </source>
</evidence>
<dbReference type="InterPro" id="IPR013783">
    <property type="entry name" value="Ig-like_fold"/>
</dbReference>
<accession>A0A7K9KM64</accession>
<protein>
    <submittedName>
        <fullName evidence="5">FCGR3 protein</fullName>
    </submittedName>
</protein>
<dbReference type="InterPro" id="IPR003599">
    <property type="entry name" value="Ig_sub"/>
</dbReference>
<feature type="non-terminal residue" evidence="5">
    <location>
        <position position="1"/>
    </location>
</feature>
<dbReference type="InterPro" id="IPR050488">
    <property type="entry name" value="Ig_Fc_receptor"/>
</dbReference>
<evidence type="ECO:0000256" key="1">
    <source>
        <dbReference type="ARBA" id="ARBA00022729"/>
    </source>
</evidence>
<dbReference type="GO" id="GO:0006955">
    <property type="term" value="P:immune response"/>
    <property type="evidence" value="ECO:0007669"/>
    <property type="project" value="TreeGrafter"/>
</dbReference>
<dbReference type="AlphaFoldDB" id="A0A7K9KM64"/>
<dbReference type="GO" id="GO:0004888">
    <property type="term" value="F:transmembrane signaling receptor activity"/>
    <property type="evidence" value="ECO:0007669"/>
    <property type="project" value="TreeGrafter"/>
</dbReference>
<feature type="domain" description="Immunoglobulin subtype 2" evidence="3">
    <location>
        <begin position="19"/>
        <end position="79"/>
    </location>
</feature>
<dbReference type="EMBL" id="VWZS01000169">
    <property type="protein sequence ID" value="NXH51300.1"/>
    <property type="molecule type" value="Genomic_DNA"/>
</dbReference>
<comment type="caution">
    <text evidence="5">The sequence shown here is derived from an EMBL/GenBank/DDBJ whole genome shotgun (WGS) entry which is preliminary data.</text>
</comment>